<dbReference type="EMBL" id="MZGW01000001">
    <property type="protein sequence ID" value="OPJ56915.1"/>
    <property type="molecule type" value="Genomic_DNA"/>
</dbReference>
<dbReference type="InterPro" id="IPR036759">
    <property type="entry name" value="TPK_catalytic_sf"/>
</dbReference>
<dbReference type="GO" id="GO:0004788">
    <property type="term" value="F:thiamine diphosphokinase activity"/>
    <property type="evidence" value="ECO:0007669"/>
    <property type="project" value="UniProtKB-UniRule"/>
</dbReference>
<evidence type="ECO:0000256" key="1">
    <source>
        <dbReference type="ARBA" id="ARBA00022679"/>
    </source>
</evidence>
<name>A0A1V4IB86_9FIRM</name>
<dbReference type="OrthoDB" id="9804377at2"/>
<gene>
    <name evidence="7" type="primary">thiN</name>
    <name evidence="7" type="ORF">CLOTH_01970</name>
</gene>
<dbReference type="SMART" id="SM00983">
    <property type="entry name" value="TPK_B1_binding"/>
    <property type="match status" value="1"/>
</dbReference>
<dbReference type="EC" id="2.7.6.2" evidence="5"/>
<dbReference type="GO" id="GO:0005524">
    <property type="term" value="F:ATP binding"/>
    <property type="evidence" value="ECO:0007669"/>
    <property type="project" value="UniProtKB-KW"/>
</dbReference>
<evidence type="ECO:0000256" key="2">
    <source>
        <dbReference type="ARBA" id="ARBA00022741"/>
    </source>
</evidence>
<protein>
    <recommendedName>
        <fullName evidence="5">Thiamine diphosphokinase</fullName>
        <ecNumber evidence="5">2.7.6.2</ecNumber>
    </recommendedName>
</protein>
<keyword evidence="3 7" id="KW-0418">Kinase</keyword>
<comment type="caution">
    <text evidence="7">The sequence shown here is derived from an EMBL/GenBank/DDBJ whole genome shotgun (WGS) entry which is preliminary data.</text>
</comment>
<keyword evidence="2" id="KW-0547">Nucleotide-binding</keyword>
<dbReference type="PANTHER" id="PTHR41299:SF1">
    <property type="entry name" value="THIAMINE PYROPHOSPHOKINASE"/>
    <property type="match status" value="1"/>
</dbReference>
<keyword evidence="8" id="KW-1185">Reference proteome</keyword>
<dbReference type="Gene3D" id="3.40.50.10240">
    <property type="entry name" value="Thiamin pyrophosphokinase, catalytic domain"/>
    <property type="match status" value="1"/>
</dbReference>
<evidence type="ECO:0000256" key="3">
    <source>
        <dbReference type="ARBA" id="ARBA00022777"/>
    </source>
</evidence>
<dbReference type="InterPro" id="IPR053149">
    <property type="entry name" value="TPK"/>
</dbReference>
<evidence type="ECO:0000259" key="6">
    <source>
        <dbReference type="SMART" id="SM00983"/>
    </source>
</evidence>
<accession>A0A1V4IB86</accession>
<feature type="domain" description="Thiamin pyrophosphokinase thiamin-binding" evidence="6">
    <location>
        <begin position="146"/>
        <end position="205"/>
    </location>
</feature>
<evidence type="ECO:0000313" key="8">
    <source>
        <dbReference type="Proteomes" id="UP000190140"/>
    </source>
</evidence>
<evidence type="ECO:0000256" key="4">
    <source>
        <dbReference type="ARBA" id="ARBA00022840"/>
    </source>
</evidence>
<dbReference type="SUPFAM" id="SSF63862">
    <property type="entry name" value="Thiamin pyrophosphokinase, substrate-binding domain"/>
    <property type="match status" value="1"/>
</dbReference>
<dbReference type="GO" id="GO:0030975">
    <property type="term" value="F:thiamine binding"/>
    <property type="evidence" value="ECO:0007669"/>
    <property type="project" value="InterPro"/>
</dbReference>
<organism evidence="7 8">
    <name type="scientific">Alkalithermobacter paradoxus</name>
    <dbReference type="NCBI Taxonomy" id="29349"/>
    <lineage>
        <taxon>Bacteria</taxon>
        <taxon>Bacillati</taxon>
        <taxon>Bacillota</taxon>
        <taxon>Clostridia</taxon>
        <taxon>Peptostreptococcales</taxon>
        <taxon>Tepidibacteraceae</taxon>
        <taxon>Alkalithermobacter</taxon>
    </lineage>
</organism>
<evidence type="ECO:0000313" key="7">
    <source>
        <dbReference type="EMBL" id="OPJ56915.1"/>
    </source>
</evidence>
<reference evidence="7 8" key="1">
    <citation type="submission" date="2017-03" db="EMBL/GenBank/DDBJ databases">
        <title>Genome sequence of Clostridium thermoalcaliphilum DSM 7309.</title>
        <authorList>
            <person name="Poehlein A."/>
            <person name="Daniel R."/>
        </authorList>
    </citation>
    <scope>NUCLEOTIDE SEQUENCE [LARGE SCALE GENOMIC DNA]</scope>
    <source>
        <strain evidence="7 8">DSM 7309</strain>
    </source>
</reference>
<proteinExistence type="predicted"/>
<dbReference type="STRING" id="29349.CLOTH_01970"/>
<dbReference type="RefSeq" id="WP_079410309.1">
    <property type="nucleotide sequence ID" value="NZ_MZGW01000001.1"/>
</dbReference>
<dbReference type="SUPFAM" id="SSF63999">
    <property type="entry name" value="Thiamin pyrophosphokinase, catalytic domain"/>
    <property type="match status" value="1"/>
</dbReference>
<dbReference type="AlphaFoldDB" id="A0A1V4IB86"/>
<dbReference type="Pfam" id="PF04265">
    <property type="entry name" value="TPK_B1_binding"/>
    <property type="match status" value="1"/>
</dbReference>
<dbReference type="InterPro" id="IPR036371">
    <property type="entry name" value="TPK_B1-bd_sf"/>
</dbReference>
<dbReference type="CDD" id="cd07995">
    <property type="entry name" value="TPK"/>
    <property type="match status" value="1"/>
</dbReference>
<dbReference type="GO" id="GO:0006772">
    <property type="term" value="P:thiamine metabolic process"/>
    <property type="evidence" value="ECO:0007669"/>
    <property type="project" value="UniProtKB-UniRule"/>
</dbReference>
<keyword evidence="4" id="KW-0067">ATP-binding</keyword>
<dbReference type="Proteomes" id="UP000190140">
    <property type="component" value="Unassembled WGS sequence"/>
</dbReference>
<dbReference type="GO" id="GO:0009229">
    <property type="term" value="P:thiamine diphosphate biosynthetic process"/>
    <property type="evidence" value="ECO:0007669"/>
    <property type="project" value="InterPro"/>
</dbReference>
<dbReference type="GO" id="GO:0016301">
    <property type="term" value="F:kinase activity"/>
    <property type="evidence" value="ECO:0007669"/>
    <property type="project" value="UniProtKB-KW"/>
</dbReference>
<evidence type="ECO:0000256" key="5">
    <source>
        <dbReference type="NCBIfam" id="TIGR01378"/>
    </source>
</evidence>
<dbReference type="PANTHER" id="PTHR41299">
    <property type="entry name" value="THIAMINE PYROPHOSPHOKINASE"/>
    <property type="match status" value="1"/>
</dbReference>
<keyword evidence="1 7" id="KW-0808">Transferase</keyword>
<dbReference type="Pfam" id="PF04263">
    <property type="entry name" value="TPK_catalytic"/>
    <property type="match status" value="1"/>
</dbReference>
<dbReference type="InterPro" id="IPR007371">
    <property type="entry name" value="TPK_catalytic"/>
</dbReference>
<dbReference type="InterPro" id="IPR006282">
    <property type="entry name" value="Thi_PPkinase"/>
</dbReference>
<dbReference type="NCBIfam" id="TIGR01378">
    <property type="entry name" value="thi_PPkinase"/>
    <property type="match status" value="1"/>
</dbReference>
<dbReference type="InterPro" id="IPR007373">
    <property type="entry name" value="Thiamin_PyroPKinase_B1-bd"/>
</dbReference>
<sequence length="211" mass="23776">MKVAIVVNGEINDLNFYKRELKKYDYIICADGASNSIYKMDIIPNIIIGDLDSIDEIVKRYYLEEKVNFEKFPSKKDKTDTEIAIDYAVSIGATKIHLLGALGKRVDHTLGNINYLYYLINRGIDCKIVDESSEIYIANKEKTIYGKKGDTVSIIPLIGDVKGVTLSGLEYPLHNFDLEFGTSRGISNVMIEDECKIEITSGYLLIIKSKN</sequence>